<dbReference type="OrthoDB" id="7847585at2"/>
<sequence>MTDTHLISGLVTKRAELGGEIAKLRRQLQALLNDLDAIGRVLLMVGYDKSPNAIKPIERRPGGHRDPFTHVLIDLLRETDGPMASSALVQLVMRAENQDESDHGAYLNANNDVRIALRRLRSKGIVERLGDGLECTWRLAQQ</sequence>
<reference evidence="2 3" key="1">
    <citation type="submission" date="2019-06" db="EMBL/GenBank/DDBJ databases">
        <title>Genomic Encyclopedia of Type Strains, Phase IV (KMG-V): Genome sequencing to study the core and pangenomes of soil and plant-associated prokaryotes.</title>
        <authorList>
            <person name="Whitman W."/>
        </authorList>
    </citation>
    <scope>NUCLEOTIDE SEQUENCE [LARGE SCALE GENOMIC DNA]</scope>
    <source>
        <strain evidence="2 3">BR 11880</strain>
    </source>
</reference>
<proteinExistence type="predicted"/>
<dbReference type="EMBL" id="VITN01000005">
    <property type="protein sequence ID" value="TWB21173.1"/>
    <property type="molecule type" value="Genomic_DNA"/>
</dbReference>
<evidence type="ECO:0000313" key="3">
    <source>
        <dbReference type="Proteomes" id="UP000319859"/>
    </source>
</evidence>
<comment type="caution">
    <text evidence="2">The sequence shown here is derived from an EMBL/GenBank/DDBJ whole genome shotgun (WGS) entry which is preliminary data.</text>
</comment>
<keyword evidence="1" id="KW-0175">Coiled coil</keyword>
<evidence type="ECO:0000313" key="2">
    <source>
        <dbReference type="EMBL" id="TWB21173.1"/>
    </source>
</evidence>
<dbReference type="RefSeq" id="WP_145749839.1">
    <property type="nucleotide sequence ID" value="NZ_VITN01000005.1"/>
</dbReference>
<gene>
    <name evidence="2" type="ORF">FBZ89_10542</name>
</gene>
<dbReference type="Proteomes" id="UP000319859">
    <property type="component" value="Unassembled WGS sequence"/>
</dbReference>
<dbReference type="AlphaFoldDB" id="A0A560FHS9"/>
<protein>
    <submittedName>
        <fullName evidence="2">Uncharacterized protein</fullName>
    </submittedName>
</protein>
<name>A0A560FHS9_9PROT</name>
<organism evidence="2 3">
    <name type="scientific">Nitrospirillum amazonense</name>
    <dbReference type="NCBI Taxonomy" id="28077"/>
    <lineage>
        <taxon>Bacteria</taxon>
        <taxon>Pseudomonadati</taxon>
        <taxon>Pseudomonadota</taxon>
        <taxon>Alphaproteobacteria</taxon>
        <taxon>Rhodospirillales</taxon>
        <taxon>Azospirillaceae</taxon>
        <taxon>Nitrospirillum</taxon>
    </lineage>
</organism>
<evidence type="ECO:0000256" key="1">
    <source>
        <dbReference type="SAM" id="Coils"/>
    </source>
</evidence>
<feature type="coiled-coil region" evidence="1">
    <location>
        <begin position="14"/>
        <end position="41"/>
    </location>
</feature>
<accession>A0A560FHS9</accession>